<reference evidence="4" key="1">
    <citation type="journal article" date="2019" name="Int. J. Syst. Evol. Microbiol.">
        <title>The Global Catalogue of Microorganisms (GCM) 10K type strain sequencing project: providing services to taxonomists for standard genome sequencing and annotation.</title>
        <authorList>
            <consortium name="The Broad Institute Genomics Platform"/>
            <consortium name="The Broad Institute Genome Sequencing Center for Infectious Disease"/>
            <person name="Wu L."/>
            <person name="Ma J."/>
        </authorList>
    </citation>
    <scope>NUCLEOTIDE SEQUENCE [LARGE SCALE GENOMIC DNA]</scope>
    <source>
        <strain evidence="4">NBRC 101365</strain>
    </source>
</reference>
<organism evidence="3 4">
    <name type="scientific">Labrys miyagiensis</name>
    <dbReference type="NCBI Taxonomy" id="346912"/>
    <lineage>
        <taxon>Bacteria</taxon>
        <taxon>Pseudomonadati</taxon>
        <taxon>Pseudomonadota</taxon>
        <taxon>Alphaproteobacteria</taxon>
        <taxon>Hyphomicrobiales</taxon>
        <taxon>Xanthobacteraceae</taxon>
        <taxon>Labrys</taxon>
    </lineage>
</organism>
<evidence type="ECO:0000313" key="3">
    <source>
        <dbReference type="EMBL" id="GLS20381.1"/>
    </source>
</evidence>
<accession>A0ABQ6CJ43</accession>
<proteinExistence type="predicted"/>
<dbReference type="Proteomes" id="UP001156882">
    <property type="component" value="Unassembled WGS sequence"/>
</dbReference>
<gene>
    <name evidence="3" type="ORF">GCM10007874_33980</name>
</gene>
<evidence type="ECO:0000259" key="2">
    <source>
        <dbReference type="Pfam" id="PF09976"/>
    </source>
</evidence>
<dbReference type="Pfam" id="PF09976">
    <property type="entry name" value="TPR_21"/>
    <property type="match status" value="1"/>
</dbReference>
<dbReference type="RefSeq" id="WP_284313469.1">
    <property type="nucleotide sequence ID" value="NZ_BSPC01000028.1"/>
</dbReference>
<sequence>MTDIFQEVSEDMRRERAQKLWAKYGNYVVGAATAVVLGVAAFVAYQRYEQQQADAQGARFQSAIALSQAGKTADAASALSALAKDGNAGYQTLARFRLAAETATDKVADGIKAYDAIAADPSVEPLLQGLAKIRAGYLMVDTASYADIAAKIEPLAAAGQPWRHSAREVLGLAAWKAKDLTNATKWYQAAITDKDVPGGLRQRADMMLQLIAADQPFKAS</sequence>
<comment type="caution">
    <text evidence="3">The sequence shown here is derived from an EMBL/GenBank/DDBJ whole genome shotgun (WGS) entry which is preliminary data.</text>
</comment>
<keyword evidence="1" id="KW-0812">Transmembrane</keyword>
<feature type="domain" description="Ancillary SecYEG translocon subunit/Cell division coordinator CpoB TPR" evidence="2">
    <location>
        <begin position="19"/>
        <end position="198"/>
    </location>
</feature>
<feature type="transmembrane region" description="Helical" evidence="1">
    <location>
        <begin position="24"/>
        <end position="45"/>
    </location>
</feature>
<protein>
    <recommendedName>
        <fullName evidence="2">Ancillary SecYEG translocon subunit/Cell division coordinator CpoB TPR domain-containing protein</fullName>
    </recommendedName>
</protein>
<keyword evidence="1" id="KW-0472">Membrane</keyword>
<evidence type="ECO:0000256" key="1">
    <source>
        <dbReference type="SAM" id="Phobius"/>
    </source>
</evidence>
<dbReference type="InterPro" id="IPR018704">
    <property type="entry name" value="SecYEG/CpoB_TPR"/>
</dbReference>
<dbReference type="EMBL" id="BSPC01000028">
    <property type="protein sequence ID" value="GLS20381.1"/>
    <property type="molecule type" value="Genomic_DNA"/>
</dbReference>
<keyword evidence="4" id="KW-1185">Reference proteome</keyword>
<name>A0ABQ6CJ43_9HYPH</name>
<evidence type="ECO:0000313" key="4">
    <source>
        <dbReference type="Proteomes" id="UP001156882"/>
    </source>
</evidence>
<keyword evidence="1" id="KW-1133">Transmembrane helix</keyword>